<dbReference type="GO" id="GO:0009231">
    <property type="term" value="P:riboflavin biosynthetic process"/>
    <property type="evidence" value="ECO:0007669"/>
    <property type="project" value="InterPro"/>
</dbReference>
<dbReference type="InterPro" id="IPR024072">
    <property type="entry name" value="DHFR-like_dom_sf"/>
</dbReference>
<dbReference type="GO" id="GO:0008703">
    <property type="term" value="F:5-amino-6-(5-phosphoribosylamino)uracil reductase activity"/>
    <property type="evidence" value="ECO:0007669"/>
    <property type="project" value="InterPro"/>
</dbReference>
<evidence type="ECO:0000313" key="2">
    <source>
        <dbReference type="EMBL" id="ROR65412.1"/>
    </source>
</evidence>
<evidence type="ECO:0000259" key="1">
    <source>
        <dbReference type="Pfam" id="PF01872"/>
    </source>
</evidence>
<comment type="caution">
    <text evidence="2">The sequence shown here is derived from an EMBL/GenBank/DDBJ whole genome shotgun (WGS) entry which is preliminary data.</text>
</comment>
<dbReference type="InterPro" id="IPR002734">
    <property type="entry name" value="RibDG_C"/>
</dbReference>
<dbReference type="EMBL" id="RKHJ01000001">
    <property type="protein sequence ID" value="ROR65412.1"/>
    <property type="molecule type" value="Genomic_DNA"/>
</dbReference>
<feature type="domain" description="Bacterial bifunctional deaminase-reductase C-terminal" evidence="1">
    <location>
        <begin position="23"/>
        <end position="202"/>
    </location>
</feature>
<name>A0A3N2ARR9_9MICO</name>
<protein>
    <submittedName>
        <fullName evidence="2">Dihydrofolate reductase</fullName>
    </submittedName>
</protein>
<evidence type="ECO:0000313" key="3">
    <source>
        <dbReference type="Proteomes" id="UP000275456"/>
    </source>
</evidence>
<dbReference type="Pfam" id="PF01872">
    <property type="entry name" value="RibD_C"/>
    <property type="match status" value="1"/>
</dbReference>
<dbReference type="PANTHER" id="PTHR38011:SF2">
    <property type="entry name" value="BIFUNCTIONAL DEAMINASE-REDUCTASE DOMAIN PROTEIN"/>
    <property type="match status" value="1"/>
</dbReference>
<dbReference type="SUPFAM" id="SSF53597">
    <property type="entry name" value="Dihydrofolate reductase-like"/>
    <property type="match status" value="1"/>
</dbReference>
<dbReference type="InterPro" id="IPR050765">
    <property type="entry name" value="Riboflavin_Biosynth_HTPR"/>
</dbReference>
<reference evidence="2 3" key="1">
    <citation type="submission" date="2018-11" db="EMBL/GenBank/DDBJ databases">
        <title>Sequencing the genomes of 1000 actinobacteria strains.</title>
        <authorList>
            <person name="Klenk H.-P."/>
        </authorList>
    </citation>
    <scope>NUCLEOTIDE SEQUENCE [LARGE SCALE GENOMIC DNA]</scope>
    <source>
        <strain evidence="2 3">DSM 9580</strain>
    </source>
</reference>
<sequence>MLDGIAAGADADATDTEGAQMRLIAHEFMTLDGVMQGPGGAEEDTSGGFRYGGWVAPAFDETVGEVVTGWFAKTDALLFGRVTYGMMADYWPQVTDPDDPVAQRLNTAPKHVVSTTLRPEDATWGGTESVIGDDVVARIRALKEGGDGELQVHGSWQLLQTLIAEGLLDELRLIVFPTIVGPGKRLFDDVAQPSGFDVTDVRIADSGAVAMTLTPAPFRTATYAIVDGKEVQVEG</sequence>
<dbReference type="Proteomes" id="UP000275456">
    <property type="component" value="Unassembled WGS sequence"/>
</dbReference>
<gene>
    <name evidence="2" type="ORF">EDD26_0778</name>
</gene>
<dbReference type="Gene3D" id="3.40.430.10">
    <property type="entry name" value="Dihydrofolate Reductase, subunit A"/>
    <property type="match status" value="1"/>
</dbReference>
<accession>A0A3N2ARR9</accession>
<dbReference type="RefSeq" id="WP_245990022.1">
    <property type="nucleotide sequence ID" value="NZ_RKHJ01000001.1"/>
</dbReference>
<dbReference type="AlphaFoldDB" id="A0A3N2ARR9"/>
<keyword evidence="3" id="KW-1185">Reference proteome</keyword>
<dbReference type="PANTHER" id="PTHR38011">
    <property type="entry name" value="DIHYDROFOLATE REDUCTASE FAMILY PROTEIN (AFU_ORTHOLOGUE AFUA_8G06820)"/>
    <property type="match status" value="1"/>
</dbReference>
<organism evidence="2 3">
    <name type="scientific">Agrococcus jenensis</name>
    <dbReference type="NCBI Taxonomy" id="46353"/>
    <lineage>
        <taxon>Bacteria</taxon>
        <taxon>Bacillati</taxon>
        <taxon>Actinomycetota</taxon>
        <taxon>Actinomycetes</taxon>
        <taxon>Micrococcales</taxon>
        <taxon>Microbacteriaceae</taxon>
        <taxon>Agrococcus</taxon>
    </lineage>
</organism>
<proteinExistence type="predicted"/>